<comment type="pathway">
    <text evidence="2">Carbohydrate acid metabolism; 2-dehydro-3-deoxy-D-gluconate degradation; D-glyceraldehyde 3-phosphate and pyruvate from 2-dehydro-3-deoxy-D-gluconate: step 2/2.</text>
</comment>
<dbReference type="NCBIfam" id="NF004325">
    <property type="entry name" value="PRK05718.1"/>
    <property type="match status" value="1"/>
</dbReference>
<dbReference type="InterPro" id="IPR000887">
    <property type="entry name" value="Aldlse_KDPG_KHG"/>
</dbReference>
<keyword evidence="8" id="KW-0119">Carbohydrate metabolism</keyword>
<name>A0YBK6_9GAMM</name>
<dbReference type="PANTHER" id="PTHR30246:SF1">
    <property type="entry name" value="2-DEHYDRO-3-DEOXY-6-PHOSPHOGALACTONATE ALDOLASE-RELATED"/>
    <property type="match status" value="1"/>
</dbReference>
<sequence>MIDIEQIMASCPVIPVIVIDDINDAVPMAQALVRGGLKVLEVTLRTDCGLQAITDIRREVPGAIVGAGTVINANDLTAAVAAGSEFLVSPGSTPALIDAALMQSVPLLPGVVSPSEAMTLLERGITNMKFFPAQAAGGIPMLKSIAGPLPQLKFCPTGGITEANAADFLALKNVLCVGGTWMLDKALIEAKNWTAIEASARAASQL</sequence>
<accession>A0YBK6</accession>
<organism evidence="9 10">
    <name type="scientific">marine gamma proteobacterium HTCC2143</name>
    <dbReference type="NCBI Taxonomy" id="247633"/>
    <lineage>
        <taxon>Bacteria</taxon>
        <taxon>Pseudomonadati</taxon>
        <taxon>Pseudomonadota</taxon>
        <taxon>Gammaproteobacteria</taxon>
        <taxon>Cellvibrionales</taxon>
        <taxon>Spongiibacteraceae</taxon>
        <taxon>BD1-7 clade</taxon>
    </lineage>
</organism>
<dbReference type="SUPFAM" id="SSF51569">
    <property type="entry name" value="Aldolase"/>
    <property type="match status" value="1"/>
</dbReference>
<evidence type="ECO:0000256" key="1">
    <source>
        <dbReference type="ARBA" id="ARBA00000654"/>
    </source>
</evidence>
<dbReference type="EC" id="4.1.2.14" evidence="5"/>
<evidence type="ECO:0000256" key="2">
    <source>
        <dbReference type="ARBA" id="ARBA00004736"/>
    </source>
</evidence>
<keyword evidence="6" id="KW-0456">Lyase</keyword>
<evidence type="ECO:0000256" key="8">
    <source>
        <dbReference type="ARBA" id="ARBA00023277"/>
    </source>
</evidence>
<evidence type="ECO:0000256" key="3">
    <source>
        <dbReference type="ARBA" id="ARBA00006906"/>
    </source>
</evidence>
<comment type="catalytic activity">
    <reaction evidence="1">
        <text>2-dehydro-3-deoxy-6-phospho-D-gluconate = D-glyceraldehyde 3-phosphate + pyruvate</text>
        <dbReference type="Rhea" id="RHEA:17089"/>
        <dbReference type="ChEBI" id="CHEBI:15361"/>
        <dbReference type="ChEBI" id="CHEBI:57569"/>
        <dbReference type="ChEBI" id="CHEBI:59776"/>
        <dbReference type="EC" id="4.1.2.14"/>
    </reaction>
</comment>
<dbReference type="InterPro" id="IPR031338">
    <property type="entry name" value="KDPG/KHG_AS_2"/>
</dbReference>
<evidence type="ECO:0000313" key="9">
    <source>
        <dbReference type="EMBL" id="EAW31936.1"/>
    </source>
</evidence>
<evidence type="ECO:0000256" key="6">
    <source>
        <dbReference type="ARBA" id="ARBA00023239"/>
    </source>
</evidence>
<evidence type="ECO:0000256" key="4">
    <source>
        <dbReference type="ARBA" id="ARBA00011233"/>
    </source>
</evidence>
<gene>
    <name evidence="9" type="ORF">GP2143_05780</name>
</gene>
<dbReference type="PANTHER" id="PTHR30246">
    <property type="entry name" value="2-KETO-3-DEOXY-6-PHOSPHOGLUCONATE ALDOLASE"/>
    <property type="match status" value="1"/>
</dbReference>
<comment type="similarity">
    <text evidence="3">Belongs to the KHG/KDPG aldolase family.</text>
</comment>
<dbReference type="Proteomes" id="UP000004931">
    <property type="component" value="Unassembled WGS sequence"/>
</dbReference>
<dbReference type="NCBIfam" id="TIGR01182">
    <property type="entry name" value="eda"/>
    <property type="match status" value="1"/>
</dbReference>
<dbReference type="EMBL" id="AAVT01000002">
    <property type="protein sequence ID" value="EAW31936.1"/>
    <property type="molecule type" value="Genomic_DNA"/>
</dbReference>
<proteinExistence type="inferred from homology"/>
<dbReference type="AlphaFoldDB" id="A0YBK6"/>
<dbReference type="STRING" id="247633.GP2143_05780"/>
<comment type="caution">
    <text evidence="9">The sequence shown here is derived from an EMBL/GenBank/DDBJ whole genome shotgun (WGS) entry which is preliminary data.</text>
</comment>
<dbReference type="Gene3D" id="3.20.20.70">
    <property type="entry name" value="Aldolase class I"/>
    <property type="match status" value="1"/>
</dbReference>
<evidence type="ECO:0000256" key="7">
    <source>
        <dbReference type="ARBA" id="ARBA00023270"/>
    </source>
</evidence>
<dbReference type="InterPro" id="IPR013785">
    <property type="entry name" value="Aldolase_TIM"/>
</dbReference>
<dbReference type="GO" id="GO:0008675">
    <property type="term" value="F:2-dehydro-3-deoxy-phosphogluconate aldolase activity"/>
    <property type="evidence" value="ECO:0007669"/>
    <property type="project" value="UniProtKB-EC"/>
</dbReference>
<dbReference type="eggNOG" id="COG0800">
    <property type="taxonomic scope" value="Bacteria"/>
</dbReference>
<dbReference type="PROSITE" id="PS00160">
    <property type="entry name" value="ALDOLASE_KDPG_KHG_2"/>
    <property type="match status" value="1"/>
</dbReference>
<evidence type="ECO:0000256" key="5">
    <source>
        <dbReference type="ARBA" id="ARBA00013063"/>
    </source>
</evidence>
<evidence type="ECO:0000313" key="10">
    <source>
        <dbReference type="Proteomes" id="UP000004931"/>
    </source>
</evidence>
<dbReference type="PROSITE" id="PS00159">
    <property type="entry name" value="ALDOLASE_KDPG_KHG_1"/>
    <property type="match status" value="1"/>
</dbReference>
<keyword evidence="7" id="KW-0704">Schiff base</keyword>
<protein>
    <recommendedName>
        <fullName evidence="5">2-dehydro-3-deoxy-phosphogluconate aldolase</fullName>
        <ecNumber evidence="5">4.1.2.14</ecNumber>
    </recommendedName>
</protein>
<keyword evidence="10" id="KW-1185">Reference proteome</keyword>
<dbReference type="CDD" id="cd00452">
    <property type="entry name" value="KDPG_aldolase"/>
    <property type="match status" value="1"/>
</dbReference>
<dbReference type="InterPro" id="IPR031337">
    <property type="entry name" value="KDPG/KHG_AS_1"/>
</dbReference>
<comment type="subunit">
    <text evidence="4">Homotrimer.</text>
</comment>
<dbReference type="Pfam" id="PF01081">
    <property type="entry name" value="Aldolase"/>
    <property type="match status" value="1"/>
</dbReference>
<reference evidence="9 10" key="1">
    <citation type="journal article" date="2010" name="J. Bacteriol.">
        <title>Genome sequence of the oligotrophic marine Gammaproteobacterium HTCC2143, isolated from the Oregon Coast.</title>
        <authorList>
            <person name="Oh H.M."/>
            <person name="Kang I."/>
            <person name="Ferriera S."/>
            <person name="Giovannoni S.J."/>
            <person name="Cho J.C."/>
        </authorList>
    </citation>
    <scope>NUCLEOTIDE SEQUENCE [LARGE SCALE GENOMIC DNA]</scope>
    <source>
        <strain evidence="9 10">HTCC2143</strain>
    </source>
</reference>